<keyword evidence="1" id="KW-1133">Transmembrane helix</keyword>
<keyword evidence="1" id="KW-0812">Transmembrane</keyword>
<proteinExistence type="predicted"/>
<dbReference type="Proteomes" id="UP000012317">
    <property type="component" value="Unassembled WGS sequence"/>
</dbReference>
<feature type="transmembrane region" description="Helical" evidence="1">
    <location>
        <begin position="129"/>
        <end position="149"/>
    </location>
</feature>
<feature type="transmembrane region" description="Helical" evidence="1">
    <location>
        <begin position="37"/>
        <end position="56"/>
    </location>
</feature>
<dbReference type="RefSeq" id="WP_003440654.1">
    <property type="nucleotide sequence ID" value="NZ_APLF01000009.1"/>
</dbReference>
<dbReference type="AlphaFoldDB" id="N1WY17"/>
<keyword evidence="1" id="KW-0472">Membrane</keyword>
<evidence type="ECO:0000313" key="3">
    <source>
        <dbReference type="Proteomes" id="UP000012317"/>
    </source>
</evidence>
<evidence type="ECO:0000256" key="1">
    <source>
        <dbReference type="SAM" id="Phobius"/>
    </source>
</evidence>
<name>N1WY17_9FLAO</name>
<feature type="transmembrane region" description="Helical" evidence="1">
    <location>
        <begin position="202"/>
        <end position="220"/>
    </location>
</feature>
<feature type="transmembrane region" description="Helical" evidence="1">
    <location>
        <begin position="12"/>
        <end position="31"/>
    </location>
</feature>
<evidence type="ECO:0000313" key="2">
    <source>
        <dbReference type="EMBL" id="EMY80778.1"/>
    </source>
</evidence>
<feature type="transmembrane region" description="Helical" evidence="1">
    <location>
        <begin position="76"/>
        <end position="93"/>
    </location>
</feature>
<protein>
    <submittedName>
        <fullName evidence="2">Prenyltransferase family protein UbiA-like protein</fullName>
    </submittedName>
</protein>
<comment type="caution">
    <text evidence="2">The sequence shown here is derived from an EMBL/GenBank/DDBJ whole genome shotgun (WGS) entry which is preliminary data.</text>
</comment>
<accession>N1WY17</accession>
<dbReference type="EMBL" id="APLF01000009">
    <property type="protein sequence ID" value="EMY80778.1"/>
    <property type="molecule type" value="Genomic_DNA"/>
</dbReference>
<reference evidence="2 3" key="1">
    <citation type="journal article" date="2014" name="Genome Biol. Evol.">
        <title>Extensive gene acquisition in the extremely psychrophilic bacterial species Psychroflexus torquis and the link to sea-ice ecosystem specialism.</title>
        <authorList>
            <person name="Feng S."/>
            <person name="Powell S.M."/>
            <person name="Wilson R."/>
            <person name="Bowman J.P."/>
        </authorList>
    </citation>
    <scope>NUCLEOTIDE SEQUENCE [LARGE SCALE GENOMIC DNA]</scope>
    <source>
        <strain evidence="2 3">ACAM 44</strain>
    </source>
</reference>
<gene>
    <name evidence="2" type="ORF">pgond44_09456</name>
</gene>
<feature type="transmembrane region" description="Helical" evidence="1">
    <location>
        <begin position="249"/>
        <end position="270"/>
    </location>
</feature>
<dbReference type="GO" id="GO:0016740">
    <property type="term" value="F:transferase activity"/>
    <property type="evidence" value="ECO:0007669"/>
    <property type="project" value="UniProtKB-KW"/>
</dbReference>
<dbReference type="STRING" id="1189619.pgond44_09456"/>
<organism evidence="2 3">
    <name type="scientific">Psychroflexus gondwanensis ACAM 44</name>
    <dbReference type="NCBI Taxonomy" id="1189619"/>
    <lineage>
        <taxon>Bacteria</taxon>
        <taxon>Pseudomonadati</taxon>
        <taxon>Bacteroidota</taxon>
        <taxon>Flavobacteriia</taxon>
        <taxon>Flavobacteriales</taxon>
        <taxon>Flavobacteriaceae</taxon>
        <taxon>Psychroflexus</taxon>
    </lineage>
</organism>
<dbReference type="eggNOG" id="COG0382">
    <property type="taxonomic scope" value="Bacteria"/>
</dbReference>
<keyword evidence="2" id="KW-0808">Transferase</keyword>
<sequence length="271" mass="30621">MNFLQQAFRFYINSSLHVALAVVSFTMVTFLNFNLKAGSNILVFVFFSTVVAYNFVKYFSLLKVQRETITTEMKGIVMLSLVSLIPLVMTLNAMTLETFLFIVCLGILTLLYVLPLLPKTKNLRDVSGLKIFVIALVWTGTTVGLPFFETDQGNTLLDTETIYYASSRFFLIIALTIPFEIRDTKLDSPYLKTLPQWVGITNTKVIGVLLSLLSLVILVLSGEDLASPYILLYLLVIGFIVFSNQDNTIYYSAFWVESLPLLWFLAIFIFG</sequence>
<feature type="transmembrane region" description="Helical" evidence="1">
    <location>
        <begin position="226"/>
        <end position="242"/>
    </location>
</feature>
<keyword evidence="3" id="KW-1185">Reference proteome</keyword>
<dbReference type="PATRIC" id="fig|1189619.4.peg.1947"/>
<feature type="transmembrane region" description="Helical" evidence="1">
    <location>
        <begin position="99"/>
        <end position="117"/>
    </location>
</feature>